<comment type="caution">
    <text evidence="1">The sequence shown here is derived from an EMBL/GenBank/DDBJ whole genome shotgun (WGS) entry which is preliminary data.</text>
</comment>
<keyword evidence="2" id="KW-1185">Reference proteome</keyword>
<reference evidence="1" key="1">
    <citation type="submission" date="2022-11" db="EMBL/GenBank/DDBJ databases">
        <title>Genome Sequence of Cubamyces cubensis.</title>
        <authorList>
            <person name="Buettner E."/>
        </authorList>
    </citation>
    <scope>NUCLEOTIDE SEQUENCE</scope>
    <source>
        <strain evidence="1">MPL-01</strain>
    </source>
</reference>
<dbReference type="EMBL" id="JAPEVG010000004">
    <property type="protein sequence ID" value="KAJ8501794.1"/>
    <property type="molecule type" value="Genomic_DNA"/>
</dbReference>
<organism evidence="1 2">
    <name type="scientific">Trametes cubensis</name>
    <dbReference type="NCBI Taxonomy" id="1111947"/>
    <lineage>
        <taxon>Eukaryota</taxon>
        <taxon>Fungi</taxon>
        <taxon>Dikarya</taxon>
        <taxon>Basidiomycota</taxon>
        <taxon>Agaricomycotina</taxon>
        <taxon>Agaricomycetes</taxon>
        <taxon>Polyporales</taxon>
        <taxon>Polyporaceae</taxon>
        <taxon>Trametes</taxon>
    </lineage>
</organism>
<proteinExistence type="predicted"/>
<accession>A0AAD7U3I8</accession>
<name>A0AAD7U3I8_9APHY</name>
<gene>
    <name evidence="1" type="ORF">ONZ51_g348</name>
</gene>
<sequence>MIQESIYAPLEFLFGKPLGHIGQVSHSLSAKPFKALSRRRLSTGKERPCIVKEGTQDERYGRGGTAVNHPYIFLMATFGGKAMVTLPYVFQHFCIPVYPNISITSSCHIHSCPEWERDRQWILARPFCAQRPIKRRWRCQQGRSKGKPYRFEEDAMNALVEVSEARMEDWRRKCEQDSDFLSRQEEQLRYHLETLSSRLSLVRFSKLFTGCNFIHDERFKQSGSSYGLGGRSAMSYIESYNSHAALPSIHSILSDCNPDRPYSLSTSNLGLSDAQNPPAQGLSWVIGGDHQIVLEAPALA</sequence>
<dbReference type="AlphaFoldDB" id="A0AAD7U3I8"/>
<evidence type="ECO:0000313" key="1">
    <source>
        <dbReference type="EMBL" id="KAJ8501794.1"/>
    </source>
</evidence>
<protein>
    <submittedName>
        <fullName evidence="1">Uncharacterized protein</fullName>
    </submittedName>
</protein>
<evidence type="ECO:0000313" key="2">
    <source>
        <dbReference type="Proteomes" id="UP001215151"/>
    </source>
</evidence>
<dbReference type="Proteomes" id="UP001215151">
    <property type="component" value="Unassembled WGS sequence"/>
</dbReference>